<gene>
    <name evidence="1" type="ORF">ABT56_22155</name>
</gene>
<evidence type="ECO:0000313" key="1">
    <source>
        <dbReference type="EMBL" id="KLV01463.1"/>
    </source>
</evidence>
<dbReference type="AlphaFoldDB" id="A0A0J1GNW3"/>
<dbReference type="OrthoDB" id="442064at2"/>
<evidence type="ECO:0008006" key="3">
    <source>
        <dbReference type="Google" id="ProtNLM"/>
    </source>
</evidence>
<dbReference type="EMBL" id="LDOT01000053">
    <property type="protein sequence ID" value="KLV01463.1"/>
    <property type="molecule type" value="Genomic_DNA"/>
</dbReference>
<sequence length="587" mass="66058">MIHSYLFEAKSIQSYLFRTGKLRDVIAASERLDSLIDSSKNSVLFHVLTNANLQSDLLDAGTEDKPHLIRFLRCKGGAFYAYCQQPEPLLALRSLWTLTVQQLFPSLEFTDALTEASTLPEALDKAHKELAADRNTPEFKFPLATAITQRYSHTGAVSVPISDLANRASMKDELGHNSLDLDTELHRQSYQSLNMRDRAALQDRFTPEKLKGKVFYPINLEKDFQYSSPDVQAKNRAEIKDIALIHIDGNGLGILLIGLRDVLKGKSNDEYRNGFRQFSDALAQATEKAAQTATQWIYDQACYRHTAEGDNDEKDYLPMRPLVLGGDDLTLLCRADLAVEYSKRFCREFKKESQLALAGLYSQHLRNSGIKKYLTASGGILYHKAGHPFTYSHHLVEDLCQEAKALTKSLNKSDKEVGPAALAFFRLSNAISASLTALKQQSQQFDVKDSHDSFSLELCQSAFFVDAEHDGASDFNALDKLVKLCRGKAAPVSMTKWRQMVTHLALGNKVEADRIYARAIERCQDHKAIEQLMALFNTFAADSDQVCNWYWRKENGNYQTVISDMLIYDHFLAVPCQKNVTVPEGNQ</sequence>
<dbReference type="Gene3D" id="3.30.70.270">
    <property type="match status" value="1"/>
</dbReference>
<reference evidence="1 2" key="1">
    <citation type="submission" date="2015-05" db="EMBL/GenBank/DDBJ databases">
        <title>Photobacterium galathea sp. nov.</title>
        <authorList>
            <person name="Machado H."/>
            <person name="Gram L."/>
        </authorList>
    </citation>
    <scope>NUCLEOTIDE SEQUENCE [LARGE SCALE GENOMIC DNA]</scope>
    <source>
        <strain evidence="1 2">CGMCC 1.12159</strain>
    </source>
</reference>
<accession>A0A0J1GNW3</accession>
<dbReference type="Proteomes" id="UP000036097">
    <property type="component" value="Unassembled WGS sequence"/>
</dbReference>
<organism evidence="1 2">
    <name type="scientific">Photobacterium aquae</name>
    <dbReference type="NCBI Taxonomy" id="1195763"/>
    <lineage>
        <taxon>Bacteria</taxon>
        <taxon>Pseudomonadati</taxon>
        <taxon>Pseudomonadota</taxon>
        <taxon>Gammaproteobacteria</taxon>
        <taxon>Vibrionales</taxon>
        <taxon>Vibrionaceae</taxon>
        <taxon>Photobacterium</taxon>
    </lineage>
</organism>
<protein>
    <recommendedName>
        <fullName evidence="3">CRISPR-associated protein</fullName>
    </recommendedName>
</protein>
<keyword evidence="2" id="KW-1185">Reference proteome</keyword>
<comment type="caution">
    <text evidence="1">The sequence shown here is derived from an EMBL/GenBank/DDBJ whole genome shotgun (WGS) entry which is preliminary data.</text>
</comment>
<dbReference type="InterPro" id="IPR043128">
    <property type="entry name" value="Rev_trsase/Diguanyl_cyclase"/>
</dbReference>
<dbReference type="PATRIC" id="fig|1195763.3.peg.4750"/>
<dbReference type="RefSeq" id="WP_047881089.1">
    <property type="nucleotide sequence ID" value="NZ_LDOT01000053.1"/>
</dbReference>
<proteinExistence type="predicted"/>
<evidence type="ECO:0000313" key="2">
    <source>
        <dbReference type="Proteomes" id="UP000036097"/>
    </source>
</evidence>
<name>A0A0J1GNW3_9GAMM</name>
<dbReference type="STRING" id="1195763.ABT56_22155"/>